<evidence type="ECO:0008006" key="3">
    <source>
        <dbReference type="Google" id="ProtNLM"/>
    </source>
</evidence>
<reference evidence="1 2" key="1">
    <citation type="submission" date="2024-08" db="EMBL/GenBank/DDBJ databases">
        <authorList>
            <person name="Cucini C."/>
            <person name="Frati F."/>
        </authorList>
    </citation>
    <scope>NUCLEOTIDE SEQUENCE [LARGE SCALE GENOMIC DNA]</scope>
</reference>
<evidence type="ECO:0000313" key="2">
    <source>
        <dbReference type="Proteomes" id="UP001642540"/>
    </source>
</evidence>
<evidence type="ECO:0000313" key="1">
    <source>
        <dbReference type="EMBL" id="CAL8094065.1"/>
    </source>
</evidence>
<dbReference type="EMBL" id="CAXLJM020000026">
    <property type="protein sequence ID" value="CAL8094065.1"/>
    <property type="molecule type" value="Genomic_DNA"/>
</dbReference>
<comment type="caution">
    <text evidence="1">The sequence shown here is derived from an EMBL/GenBank/DDBJ whole genome shotgun (WGS) entry which is preliminary data.</text>
</comment>
<dbReference type="Gene3D" id="3.80.10.10">
    <property type="entry name" value="Ribonuclease Inhibitor"/>
    <property type="match status" value="1"/>
</dbReference>
<dbReference type="InterPro" id="IPR032675">
    <property type="entry name" value="LRR_dom_sf"/>
</dbReference>
<organism evidence="1 2">
    <name type="scientific">Orchesella dallaii</name>
    <dbReference type="NCBI Taxonomy" id="48710"/>
    <lineage>
        <taxon>Eukaryota</taxon>
        <taxon>Metazoa</taxon>
        <taxon>Ecdysozoa</taxon>
        <taxon>Arthropoda</taxon>
        <taxon>Hexapoda</taxon>
        <taxon>Collembola</taxon>
        <taxon>Entomobryomorpha</taxon>
        <taxon>Entomobryoidea</taxon>
        <taxon>Orchesellidae</taxon>
        <taxon>Orchesellinae</taxon>
        <taxon>Orchesella</taxon>
    </lineage>
</organism>
<protein>
    <recommendedName>
        <fullName evidence="3">F-box domain-containing protein</fullName>
    </recommendedName>
</protein>
<gene>
    <name evidence="1" type="ORF">ODALV1_LOCUS8688</name>
</gene>
<keyword evidence="2" id="KW-1185">Reference proteome</keyword>
<accession>A0ABP1QBV5</accession>
<proteinExistence type="predicted"/>
<dbReference type="SUPFAM" id="SSF52047">
    <property type="entry name" value="RNI-like"/>
    <property type="match status" value="1"/>
</dbReference>
<sequence length="645" mass="74136">MESTKGKDGFEAENYAGSYLYCLETNPLLIDAVLYQLVRYLALDDLKSHRLVHSSWNRAITPRLRTLCRVVFRPVEPEQLEDLRLLAENNSEKKLMLHGVRVNVEQTADEDQTSNDINTRITSFTRMFASGLEKFGNSPFCEFRLVDFPFKTENGNNFFEICGRHIQGLDIRVNRKGNKPKLPTTFGNDFYPNLLSYQAPFLKRIVLFPFPGLDTASFTKVIPYLERIHFKEWSSKELLYPHNFLENLFEKSIRLHEIWISIGLENCKSVENILIAVATSGRYSFLTKLHIAYLRLSHLEILMELVLQRQGRLRLSYFRIEALAHDVPTSMFEAFLRTQSVNIKELYCRRFLGSSKFGKFTFPRMIGLRKLDCELSARQVMPLKCNLRFPNLQSLNLFGTCCQIFSFDQQFSGNKVSESLTSLHFRPGLIVAGSIAGLAAHFPNIRSLTLSVISKVDLKELLQSWEMMEDLELYFGDGITNIDSLLTGLPAEQCVRVVERIKSNKKLPFGLDFLIKTLDGMLDANDKHVAVSLRNFKNLKTLHLEYNAFLMSRNPAVNEVENNHDNDDEVNEIRPADLEVELEESYLPSDVTGYFALARMKSLRKINLPECLFSEECCNYLIESMELVGWRFCAEASDIVPPRKA</sequence>
<name>A0ABP1QBV5_9HEXA</name>
<dbReference type="Proteomes" id="UP001642540">
    <property type="component" value="Unassembled WGS sequence"/>
</dbReference>